<sequence length="158" mass="17769">MRREIVALALVVCANARPASAQERAVPYWASIAKGEALMRTGPDRTYPALWLYKRRDLPVRVVQVHGVWRRIEEQDGTTGWMLAILLSARRTAVVTGAIQPIRDRPDDGARLLWQVEPGAVGRLDRCDGRWCQIEFEARKGWIPQSGIWGTGPAEVLQ</sequence>
<reference evidence="1 2" key="1">
    <citation type="submission" date="2020-03" db="EMBL/GenBank/DDBJ databases">
        <title>Genomic Encyclopedia of Type Strains, Phase III (KMG-III): the genomes of soil and plant-associated and newly described type strains.</title>
        <authorList>
            <person name="Whitman W."/>
        </authorList>
    </citation>
    <scope>NUCLEOTIDE SEQUENCE [LARGE SCALE GENOMIC DNA]</scope>
    <source>
        <strain evidence="1 2">CECT 8804</strain>
    </source>
</reference>
<evidence type="ECO:0000313" key="1">
    <source>
        <dbReference type="EMBL" id="NIJ06871.1"/>
    </source>
</evidence>
<dbReference type="Proteomes" id="UP000727456">
    <property type="component" value="Unassembled WGS sequence"/>
</dbReference>
<protein>
    <submittedName>
        <fullName evidence="1">SH3-like domain-containing protein</fullName>
    </submittedName>
</protein>
<gene>
    <name evidence="1" type="ORF">FHS31_000453</name>
</gene>
<dbReference type="Pfam" id="PF06347">
    <property type="entry name" value="SH3_4"/>
    <property type="match status" value="2"/>
</dbReference>
<name>A0ABX0TMX4_9SPHN</name>
<dbReference type="RefSeq" id="WP_341786265.1">
    <property type="nucleotide sequence ID" value="NZ_JAAOZC010000001.1"/>
</dbReference>
<accession>A0ABX0TMX4</accession>
<comment type="caution">
    <text evidence="1">The sequence shown here is derived from an EMBL/GenBank/DDBJ whole genome shotgun (WGS) entry which is preliminary data.</text>
</comment>
<dbReference type="EMBL" id="JAAOZC010000001">
    <property type="protein sequence ID" value="NIJ06871.1"/>
    <property type="molecule type" value="Genomic_DNA"/>
</dbReference>
<proteinExistence type="predicted"/>
<organism evidence="1 2">
    <name type="scientific">Sphingomonas vulcanisoli</name>
    <dbReference type="NCBI Taxonomy" id="1658060"/>
    <lineage>
        <taxon>Bacteria</taxon>
        <taxon>Pseudomonadati</taxon>
        <taxon>Pseudomonadota</taxon>
        <taxon>Alphaproteobacteria</taxon>
        <taxon>Sphingomonadales</taxon>
        <taxon>Sphingomonadaceae</taxon>
        <taxon>Sphingomonas</taxon>
    </lineage>
</organism>
<dbReference type="InterPro" id="IPR010466">
    <property type="entry name" value="DUF1058"/>
</dbReference>
<evidence type="ECO:0000313" key="2">
    <source>
        <dbReference type="Proteomes" id="UP000727456"/>
    </source>
</evidence>
<keyword evidence="2" id="KW-1185">Reference proteome</keyword>